<dbReference type="RefSeq" id="XP_052129076.1">
    <property type="nucleotide sequence ID" value="XM_052273116.1"/>
</dbReference>
<evidence type="ECO:0000256" key="3">
    <source>
        <dbReference type="ARBA" id="ARBA00022771"/>
    </source>
</evidence>
<evidence type="ECO:0000313" key="10">
    <source>
        <dbReference type="Proteomes" id="UP000504606"/>
    </source>
</evidence>
<keyword evidence="4" id="KW-0862">Zinc</keyword>
<dbReference type="GeneID" id="113209958"/>
<dbReference type="Pfam" id="PF00628">
    <property type="entry name" value="PHD"/>
    <property type="match status" value="1"/>
</dbReference>
<gene>
    <name evidence="11" type="primary">LOC113209958</name>
</gene>
<dbReference type="Proteomes" id="UP000504606">
    <property type="component" value="Unplaced"/>
</dbReference>
<feature type="domain" description="PHD-type" evidence="9">
    <location>
        <begin position="7"/>
        <end position="56"/>
    </location>
</feature>
<dbReference type="SMART" id="SM00249">
    <property type="entry name" value="PHD"/>
    <property type="match status" value="1"/>
</dbReference>
<organism evidence="10 11">
    <name type="scientific">Frankliniella occidentalis</name>
    <name type="common">Western flower thrips</name>
    <name type="synonym">Euthrips occidentalis</name>
    <dbReference type="NCBI Taxonomy" id="133901"/>
    <lineage>
        <taxon>Eukaryota</taxon>
        <taxon>Metazoa</taxon>
        <taxon>Ecdysozoa</taxon>
        <taxon>Arthropoda</taxon>
        <taxon>Hexapoda</taxon>
        <taxon>Insecta</taxon>
        <taxon>Pterygota</taxon>
        <taxon>Neoptera</taxon>
        <taxon>Paraneoptera</taxon>
        <taxon>Thysanoptera</taxon>
        <taxon>Terebrantia</taxon>
        <taxon>Thripoidea</taxon>
        <taxon>Thripidae</taxon>
        <taxon>Frankliniella</taxon>
    </lineage>
</organism>
<keyword evidence="2" id="KW-0479">Metal-binding</keyword>
<evidence type="ECO:0000256" key="4">
    <source>
        <dbReference type="ARBA" id="ARBA00022833"/>
    </source>
</evidence>
<evidence type="ECO:0000256" key="1">
    <source>
        <dbReference type="ARBA" id="ARBA00004123"/>
    </source>
</evidence>
<feature type="compositionally biased region" description="Low complexity" evidence="8">
    <location>
        <begin position="266"/>
        <end position="277"/>
    </location>
</feature>
<dbReference type="GO" id="GO:0045893">
    <property type="term" value="P:positive regulation of DNA-templated transcription"/>
    <property type="evidence" value="ECO:0007669"/>
    <property type="project" value="TreeGrafter"/>
</dbReference>
<dbReference type="InterPro" id="IPR011011">
    <property type="entry name" value="Znf_FYVE_PHD"/>
</dbReference>
<keyword evidence="3 6" id="KW-0863">Zinc-finger</keyword>
<sequence>MGNEKRKLYCFCRRKEFGFMILCDKCYKWFHGKCCDVTKKQAEKLPFWYCIICCNLVKLEEYVSQVETNLKDSLAAVKADINRLKKENSELSTSQAELEEVKDLVKHLREENSDLKANCEKKTHEIENLLSQVSQLTEENLTLKSSCQRVREDEDLGRYFGEENLKLKADSEKIAQENKALLSQVNHLTEENLELKTNFQKVQESTDLVKQLREENFTMKEDSRKKAQEIKALVSEVEKLKKMVKFQNNPVTPRSDGNHSRKQGSRLRLSSGMSSSQPLVKRTKIYIDDEDE</sequence>
<evidence type="ECO:0000256" key="6">
    <source>
        <dbReference type="PROSITE-ProRule" id="PRU00146"/>
    </source>
</evidence>
<feature type="coiled-coil region" evidence="7">
    <location>
        <begin position="67"/>
        <end position="146"/>
    </location>
</feature>
<dbReference type="PANTHER" id="PTHR46174:SF1">
    <property type="entry name" value="CXXC-TYPE ZINC FINGER PROTEIN 1"/>
    <property type="match status" value="1"/>
</dbReference>
<feature type="region of interest" description="Disordered" evidence="8">
    <location>
        <begin position="245"/>
        <end position="292"/>
    </location>
</feature>
<dbReference type="Gene3D" id="3.30.40.10">
    <property type="entry name" value="Zinc/RING finger domain, C3HC4 (zinc finger)"/>
    <property type="match status" value="1"/>
</dbReference>
<protein>
    <submittedName>
        <fullName evidence="11">Centrosomal protein of 83 kDa isoform X1</fullName>
    </submittedName>
</protein>
<keyword evidence="10" id="KW-1185">Reference proteome</keyword>
<dbReference type="PROSITE" id="PS50016">
    <property type="entry name" value="ZF_PHD_2"/>
    <property type="match status" value="1"/>
</dbReference>
<evidence type="ECO:0000256" key="5">
    <source>
        <dbReference type="ARBA" id="ARBA00023242"/>
    </source>
</evidence>
<dbReference type="OrthoDB" id="784962at2759"/>
<dbReference type="PANTHER" id="PTHR46174">
    <property type="entry name" value="CXXC-TYPE ZINC FINGER PROTEIN 1"/>
    <property type="match status" value="1"/>
</dbReference>
<dbReference type="GO" id="GO:0008270">
    <property type="term" value="F:zinc ion binding"/>
    <property type="evidence" value="ECO:0007669"/>
    <property type="project" value="UniProtKB-KW"/>
</dbReference>
<dbReference type="SUPFAM" id="SSF57903">
    <property type="entry name" value="FYVE/PHD zinc finger"/>
    <property type="match status" value="1"/>
</dbReference>
<dbReference type="KEGG" id="foc:113209958"/>
<dbReference type="InterPro" id="IPR019786">
    <property type="entry name" value="Zinc_finger_PHD-type_CS"/>
</dbReference>
<accession>A0A9C6X4L5</accession>
<evidence type="ECO:0000256" key="8">
    <source>
        <dbReference type="SAM" id="MobiDB-lite"/>
    </source>
</evidence>
<keyword evidence="7" id="KW-0175">Coiled coil</keyword>
<reference evidence="11" key="2">
    <citation type="submission" date="2025-08" db="UniProtKB">
        <authorList>
            <consortium name="RefSeq"/>
        </authorList>
    </citation>
    <scope>IDENTIFICATION</scope>
    <source>
        <tissue evidence="11">Whole organism</tissue>
    </source>
</reference>
<dbReference type="GO" id="GO:0048188">
    <property type="term" value="C:Set1C/COMPASS complex"/>
    <property type="evidence" value="ECO:0007669"/>
    <property type="project" value="InterPro"/>
</dbReference>
<evidence type="ECO:0000259" key="9">
    <source>
        <dbReference type="PROSITE" id="PS50016"/>
    </source>
</evidence>
<dbReference type="InterPro" id="IPR019787">
    <property type="entry name" value="Znf_PHD-finger"/>
</dbReference>
<dbReference type="InterPro" id="IPR037869">
    <property type="entry name" value="Spp1/CFP1"/>
</dbReference>
<feature type="coiled-coil region" evidence="7">
    <location>
        <begin position="171"/>
        <end position="243"/>
    </location>
</feature>
<name>A0A9C6X4L5_FRAOC</name>
<comment type="subcellular location">
    <subcellularLocation>
        <location evidence="1">Nucleus</location>
    </subcellularLocation>
</comment>
<dbReference type="AlphaFoldDB" id="A0A9C6X4L5"/>
<proteinExistence type="predicted"/>
<evidence type="ECO:0000313" key="11">
    <source>
        <dbReference type="RefSeq" id="XP_052129076.1"/>
    </source>
</evidence>
<evidence type="ECO:0000256" key="2">
    <source>
        <dbReference type="ARBA" id="ARBA00022723"/>
    </source>
</evidence>
<dbReference type="InterPro" id="IPR013083">
    <property type="entry name" value="Znf_RING/FYVE/PHD"/>
</dbReference>
<dbReference type="PROSITE" id="PS01359">
    <property type="entry name" value="ZF_PHD_1"/>
    <property type="match status" value="1"/>
</dbReference>
<evidence type="ECO:0000256" key="7">
    <source>
        <dbReference type="SAM" id="Coils"/>
    </source>
</evidence>
<dbReference type="InterPro" id="IPR001965">
    <property type="entry name" value="Znf_PHD"/>
</dbReference>
<keyword evidence="5" id="KW-0539">Nucleus</keyword>
<reference evidence="11" key="1">
    <citation type="journal article" date="2018" name="Proc. Natl. Acad. Sci. U.S.A.">
        <title>Phylogenomics and the evolution of hemipteroid insects.</title>
        <authorList>
            <person name="Johnson K.P."/>
            <person name="Dietrich C.H."/>
            <person name="Friedrich F."/>
            <person name="Beutel R.G."/>
            <person name="Wipfler B."/>
            <person name="Peters R.S."/>
            <person name="Allen J.M."/>
            <person name="Petersen M."/>
            <person name="Donath A."/>
            <person name="Walden K.K."/>
            <person name="Kozlov A.M."/>
            <person name="Podsiadlowski L."/>
            <person name="Mayer C."/>
            <person name="Meusemann K."/>
            <person name="Vasilikopoulos A."/>
            <person name="Waterhouse R.M."/>
            <person name="Cameron S.L."/>
            <person name="Weirauch C."/>
            <person name="Swanson D.R."/>
            <person name="Percy D.M."/>
            <person name="Hardy N.B."/>
            <person name="Terry I."/>
            <person name="Liu S."/>
            <person name="Zhou X."/>
            <person name="Misof B."/>
            <person name="Robertson H.M."/>
            <person name="Yoshizawa K."/>
        </authorList>
    </citation>
    <scope>NUCLEOTIDE SEQUENCE</scope>
    <source>
        <tissue evidence="11">Whole organism</tissue>
    </source>
</reference>